<name>A0A916QFT2_9BACL</name>
<keyword evidence="2" id="KW-1185">Reference proteome</keyword>
<dbReference type="RefSeq" id="WP_276569088.1">
    <property type="nucleotide sequence ID" value="NZ_BMAQ01000006.1"/>
</dbReference>
<protein>
    <submittedName>
        <fullName evidence="1">Uncharacterized protein</fullName>
    </submittedName>
</protein>
<organism evidence="1 2">
    <name type="scientific">Insulibacter thermoxylanivorax</name>
    <dbReference type="NCBI Taxonomy" id="2749268"/>
    <lineage>
        <taxon>Bacteria</taxon>
        <taxon>Bacillati</taxon>
        <taxon>Bacillota</taxon>
        <taxon>Bacilli</taxon>
        <taxon>Bacillales</taxon>
        <taxon>Paenibacillaceae</taxon>
        <taxon>Insulibacter</taxon>
    </lineage>
</organism>
<evidence type="ECO:0000313" key="1">
    <source>
        <dbReference type="EMBL" id="GFR37632.1"/>
    </source>
</evidence>
<comment type="caution">
    <text evidence="1">The sequence shown here is derived from an EMBL/GenBank/DDBJ whole genome shotgun (WGS) entry which is preliminary data.</text>
</comment>
<dbReference type="Proteomes" id="UP000654993">
    <property type="component" value="Unassembled WGS sequence"/>
</dbReference>
<reference evidence="1" key="2">
    <citation type="journal article" date="2021" name="Data Brief">
        <title>Draft genome sequence data of the facultative, thermophilic, xylanolytic bacterium Paenibacillus sp. strain DA-C8.</title>
        <authorList>
            <person name="Chhe C."/>
            <person name="Uke A."/>
            <person name="Baramee S."/>
            <person name="Ungkulpasvich U."/>
            <person name="Tachaapaikoon C."/>
            <person name="Pason P."/>
            <person name="Waeonukul R."/>
            <person name="Ratanakhanokchai K."/>
            <person name="Kosugi A."/>
        </authorList>
    </citation>
    <scope>NUCLEOTIDE SEQUENCE</scope>
    <source>
        <strain evidence="1">DA-C8</strain>
    </source>
</reference>
<dbReference type="AlphaFoldDB" id="A0A916QFT2"/>
<dbReference type="EMBL" id="BMAQ01000006">
    <property type="protein sequence ID" value="GFR37632.1"/>
    <property type="molecule type" value="Genomic_DNA"/>
</dbReference>
<evidence type="ECO:0000313" key="2">
    <source>
        <dbReference type="Proteomes" id="UP000654993"/>
    </source>
</evidence>
<reference evidence="1" key="1">
    <citation type="submission" date="2020-08" db="EMBL/GenBank/DDBJ databases">
        <authorList>
            <person name="Uke A."/>
            <person name="Chhe C."/>
            <person name="Baramee S."/>
            <person name="Kosugi A."/>
        </authorList>
    </citation>
    <scope>NUCLEOTIDE SEQUENCE</scope>
    <source>
        <strain evidence="1">DA-C8</strain>
    </source>
</reference>
<gene>
    <name evidence="1" type="ORF">PRECH8_09280</name>
</gene>
<accession>A0A916QFT2</accession>
<sequence length="40" mass="4225">MAEAKAIMQAADIVIDQILCGMYGNVSIEAMPWANPSSAI</sequence>
<proteinExistence type="predicted"/>